<keyword evidence="4" id="KW-1185">Reference proteome</keyword>
<gene>
    <name evidence="3" type="ORF">VCB98_00795</name>
</gene>
<proteinExistence type="predicted"/>
<dbReference type="PANTHER" id="PTHR38032">
    <property type="entry name" value="POLYMERASE-RELATED"/>
    <property type="match status" value="1"/>
</dbReference>
<dbReference type="InterPro" id="IPR005646">
    <property type="entry name" value="FapA"/>
</dbReference>
<feature type="domain" description="Flagellar Assembly Protein A N-terminal region" evidence="2">
    <location>
        <begin position="84"/>
        <end position="253"/>
    </location>
</feature>
<dbReference type="Pfam" id="PF20250">
    <property type="entry name" value="FapA_N"/>
    <property type="match status" value="1"/>
</dbReference>
<dbReference type="EMBL" id="JAYGII010000001">
    <property type="protein sequence ID" value="MEA5444354.1"/>
    <property type="molecule type" value="Genomic_DNA"/>
</dbReference>
<dbReference type="InterPro" id="IPR046866">
    <property type="entry name" value="FapA_N"/>
</dbReference>
<dbReference type="InterPro" id="IPR046865">
    <property type="entry name" value="FapA_b_solenoid"/>
</dbReference>
<feature type="region of interest" description="Disordered" evidence="1">
    <location>
        <begin position="197"/>
        <end position="216"/>
    </location>
</feature>
<dbReference type="Proteomes" id="UP001302316">
    <property type="component" value="Unassembled WGS sequence"/>
</dbReference>
<accession>A0AAP6JGK0</accession>
<evidence type="ECO:0000259" key="2">
    <source>
        <dbReference type="Pfam" id="PF20250"/>
    </source>
</evidence>
<dbReference type="AlphaFoldDB" id="A0AAP6JGK0"/>
<evidence type="ECO:0000313" key="3">
    <source>
        <dbReference type="EMBL" id="MEA5444354.1"/>
    </source>
</evidence>
<evidence type="ECO:0000256" key="1">
    <source>
        <dbReference type="SAM" id="MobiDB-lite"/>
    </source>
</evidence>
<reference evidence="3 4" key="1">
    <citation type="submission" date="2023-12" db="EMBL/GenBank/DDBJ databases">
        <title>Whole-genome sequencing of halo(alkali)philic microorganisms from hypersaline lakes.</title>
        <authorList>
            <person name="Sorokin D.Y."/>
            <person name="Merkel A.Y."/>
            <person name="Messina E."/>
            <person name="Yakimov M."/>
        </authorList>
    </citation>
    <scope>NUCLEOTIDE SEQUENCE [LARGE SCALE GENOMIC DNA]</scope>
    <source>
        <strain evidence="3 4">AB-CW1</strain>
    </source>
</reference>
<evidence type="ECO:0000313" key="4">
    <source>
        <dbReference type="Proteomes" id="UP001302316"/>
    </source>
</evidence>
<comment type="caution">
    <text evidence="3">The sequence shown here is derived from an EMBL/GenBank/DDBJ whole genome shotgun (WGS) entry which is preliminary data.</text>
</comment>
<protein>
    <submittedName>
        <fullName evidence="3">FapA family protein</fullName>
    </submittedName>
</protein>
<name>A0AAP6JGK0_9GAMM</name>
<organism evidence="3 4">
    <name type="scientific">Natronospira elongata</name>
    <dbReference type="NCBI Taxonomy" id="3110268"/>
    <lineage>
        <taxon>Bacteria</taxon>
        <taxon>Pseudomonadati</taxon>
        <taxon>Pseudomonadota</taxon>
        <taxon>Gammaproteobacteria</taxon>
        <taxon>Natronospirales</taxon>
        <taxon>Natronospiraceae</taxon>
        <taxon>Natronospira</taxon>
    </lineage>
</organism>
<sequence>MDESDEIDSDPRIQFRTDQTRKELLASNKQPLGEMTLAKLNEAIATAGHGDCQLQSKQLNTFLKEAKTGTVSNFPIGLLADGEVNLRIDKDGLQAWLRVSAPAGGVPVTLEEVLDLLRAESLEEGVDLERVKNIVQRADGEDHLIAEGRAPENGHDAWFEPLVPHMVDRRPRIDDSERADFRDLGGVITVERGQPLLRRHPPTEGTAGVDVTGLPIPAKAGKDQRLKAGKRGVEISADDPDVLVASIDGQPIWKGDSVTVSPALDLDAVDLSTGNIDFNGSVRVRGEIAHGMRVRARDDIIVSGTVDGAHLDAGGDIVIRGGVIGQRRRGRVDFNAVIQCEGSVEARFVEHALIRCGGDLMVRDLIAHSEVEAGPKLVVGARGTRKGHILGGRYDAYEVIRAVQLGGPSGAESSLRVGNAFRLKKTIRRLERRLTQAELPPEEVDDLRERLSKLNALARRLQEDACIAAKDVVFAKVCMQIGSVSRQFTQESPAGTYRRRQNRIDVDTNA</sequence>
<dbReference type="RefSeq" id="WP_346049458.1">
    <property type="nucleotide sequence ID" value="NZ_JAYGII010000001.1"/>
</dbReference>
<dbReference type="Pfam" id="PF03961">
    <property type="entry name" value="FapA"/>
    <property type="match status" value="1"/>
</dbReference>
<dbReference type="PANTHER" id="PTHR38032:SF1">
    <property type="entry name" value="RNA-BINDING PROTEIN KHPB N-TERMINAL DOMAIN-CONTAINING PROTEIN"/>
    <property type="match status" value="1"/>
</dbReference>